<evidence type="ECO:0000313" key="2">
    <source>
        <dbReference type="EMBL" id="OQN98056.1"/>
    </source>
</evidence>
<comment type="caution">
    <text evidence="2">The sequence shown here is derived from an EMBL/GenBank/DDBJ whole genome shotgun (WGS) entry which is preliminary data.</text>
</comment>
<dbReference type="PANTHER" id="PTHR47098:SF2">
    <property type="entry name" value="PROTEIN MAK32"/>
    <property type="match status" value="1"/>
</dbReference>
<dbReference type="AlphaFoldDB" id="A0A1V8SFZ8"/>
<feature type="domain" description="Carbohydrate kinase PfkB" evidence="1">
    <location>
        <begin position="165"/>
        <end position="315"/>
    </location>
</feature>
<organism evidence="2 3">
    <name type="scientific">Cryoendolithus antarcticus</name>
    <dbReference type="NCBI Taxonomy" id="1507870"/>
    <lineage>
        <taxon>Eukaryota</taxon>
        <taxon>Fungi</taxon>
        <taxon>Dikarya</taxon>
        <taxon>Ascomycota</taxon>
        <taxon>Pezizomycotina</taxon>
        <taxon>Dothideomycetes</taxon>
        <taxon>Dothideomycetidae</taxon>
        <taxon>Cladosporiales</taxon>
        <taxon>Cladosporiaceae</taxon>
        <taxon>Cryoendolithus</taxon>
    </lineage>
</organism>
<accession>A0A1V8SFZ8</accession>
<dbReference type="InterPro" id="IPR011611">
    <property type="entry name" value="PfkB_dom"/>
</dbReference>
<protein>
    <recommendedName>
        <fullName evidence="1">Carbohydrate kinase PfkB domain-containing protein</fullName>
    </recommendedName>
</protein>
<dbReference type="PANTHER" id="PTHR47098">
    <property type="entry name" value="PROTEIN MAK32"/>
    <property type="match status" value="1"/>
</dbReference>
<sequence>MDFCTLGMFIIDDIYPAPSHPDQTPQKNIIGGAGTYSAIGARLLSPPPSSRSVGWIVDTGTDFPPELREIIASWQTGVLLRPRDALTTRGWNGYGENDHRAFKYLTEKKRLTADDLTDELLAAKSFHLICSPTRCVELVKRIRDRRREMLGPGGKDPIIIWEPVPDMCTPAELDNTLHTLKWVDVISPNHEELAALFDFRHGNSFDSSAVIAQASRLLEHGIGIEGKGAIVVRCGKEGCYVVERSSSAKGRSSSFFPAFFLDSSHVIDPTGGGNGFLGGFAMGLVKFMEAEGVFRPQDAAIWGTVAASFCIQQVGVPVLGKDSDQQETWNGEHVEERMLKYSLQLSRQDDWM</sequence>
<proteinExistence type="predicted"/>
<dbReference type="SUPFAM" id="SSF53613">
    <property type="entry name" value="Ribokinase-like"/>
    <property type="match status" value="1"/>
</dbReference>
<dbReference type="FunCoup" id="A0A1V8SFZ8">
    <property type="interactions" value="18"/>
</dbReference>
<dbReference type="Gene3D" id="3.40.1190.20">
    <property type="match status" value="1"/>
</dbReference>
<dbReference type="Proteomes" id="UP000192596">
    <property type="component" value="Unassembled WGS sequence"/>
</dbReference>
<dbReference type="EMBL" id="NAJO01000048">
    <property type="protein sequence ID" value="OQN98056.1"/>
    <property type="molecule type" value="Genomic_DNA"/>
</dbReference>
<reference evidence="3" key="1">
    <citation type="submission" date="2017-03" db="EMBL/GenBank/DDBJ databases">
        <title>Genomes of endolithic fungi from Antarctica.</title>
        <authorList>
            <person name="Coleine C."/>
            <person name="Masonjones S."/>
            <person name="Stajich J.E."/>
        </authorList>
    </citation>
    <scope>NUCLEOTIDE SEQUENCE [LARGE SCALE GENOMIC DNA]</scope>
    <source>
        <strain evidence="3">CCFEE 5527</strain>
    </source>
</reference>
<dbReference type="Pfam" id="PF00294">
    <property type="entry name" value="PfkB"/>
    <property type="match status" value="1"/>
</dbReference>
<dbReference type="InterPro" id="IPR029056">
    <property type="entry name" value="Ribokinase-like"/>
</dbReference>
<dbReference type="OrthoDB" id="497927at2759"/>
<evidence type="ECO:0000313" key="3">
    <source>
        <dbReference type="Proteomes" id="UP000192596"/>
    </source>
</evidence>
<gene>
    <name evidence="2" type="ORF">B0A48_15888</name>
</gene>
<evidence type="ECO:0000259" key="1">
    <source>
        <dbReference type="Pfam" id="PF00294"/>
    </source>
</evidence>
<name>A0A1V8SFZ8_9PEZI</name>
<keyword evidence="3" id="KW-1185">Reference proteome</keyword>
<dbReference type="STRING" id="1507870.A0A1V8SFZ8"/>
<dbReference type="InParanoid" id="A0A1V8SFZ8"/>